<comment type="caution">
    <text evidence="1">The sequence shown here is derived from an EMBL/GenBank/DDBJ whole genome shotgun (WGS) entry which is preliminary data.</text>
</comment>
<protein>
    <submittedName>
        <fullName evidence="1">Uncharacterized protein</fullName>
    </submittedName>
</protein>
<dbReference type="Proteomes" id="UP000743370">
    <property type="component" value="Unassembled WGS sequence"/>
</dbReference>
<sequence>MYRSSGFFCGPPGAAHASGGAAAVGPFDSASEAEDDNVDENALLPLCDFLSLTSIRLGEEIDSGFSMIEKVIPCTGKWGRRKELSCLWKRFLGTATVRFGFAS</sequence>
<dbReference type="AlphaFoldDB" id="A0A8T0K728"/>
<accession>A0A8T0K728</accession>
<proteinExistence type="predicted"/>
<evidence type="ECO:0000313" key="2">
    <source>
        <dbReference type="Proteomes" id="UP000743370"/>
    </source>
</evidence>
<organism evidence="1 2">
    <name type="scientific">Phaseolus angularis</name>
    <name type="common">Azuki bean</name>
    <name type="synonym">Vigna angularis</name>
    <dbReference type="NCBI Taxonomy" id="3914"/>
    <lineage>
        <taxon>Eukaryota</taxon>
        <taxon>Viridiplantae</taxon>
        <taxon>Streptophyta</taxon>
        <taxon>Embryophyta</taxon>
        <taxon>Tracheophyta</taxon>
        <taxon>Spermatophyta</taxon>
        <taxon>Magnoliopsida</taxon>
        <taxon>eudicotyledons</taxon>
        <taxon>Gunneridae</taxon>
        <taxon>Pentapetalae</taxon>
        <taxon>rosids</taxon>
        <taxon>fabids</taxon>
        <taxon>Fabales</taxon>
        <taxon>Fabaceae</taxon>
        <taxon>Papilionoideae</taxon>
        <taxon>50 kb inversion clade</taxon>
        <taxon>NPAAA clade</taxon>
        <taxon>indigoferoid/millettioid clade</taxon>
        <taxon>Phaseoleae</taxon>
        <taxon>Vigna</taxon>
    </lineage>
</organism>
<evidence type="ECO:0000313" key="1">
    <source>
        <dbReference type="EMBL" id="KAG2394552.1"/>
    </source>
</evidence>
<reference evidence="1 2" key="1">
    <citation type="submission" date="2020-05" db="EMBL/GenBank/DDBJ databases">
        <title>Vigna angularis (adzuki bean) Var. LongXiaoDou No. 4 denovo assembly.</title>
        <authorList>
            <person name="Xiang H."/>
        </authorList>
    </citation>
    <scope>NUCLEOTIDE SEQUENCE [LARGE SCALE GENOMIC DNA]</scope>
    <source>
        <tissue evidence="1">Leaf</tissue>
    </source>
</reference>
<gene>
    <name evidence="1" type="ORF">HKW66_Vig0180700</name>
</gene>
<name>A0A8T0K728_PHAAN</name>
<dbReference type="EMBL" id="JABFOF010000006">
    <property type="protein sequence ID" value="KAG2394552.1"/>
    <property type="molecule type" value="Genomic_DNA"/>
</dbReference>